<evidence type="ECO:0000256" key="1">
    <source>
        <dbReference type="ARBA" id="ARBA00006763"/>
    </source>
</evidence>
<dbReference type="Proteomes" id="UP001614391">
    <property type="component" value="Unassembled WGS sequence"/>
</dbReference>
<dbReference type="PANTHER" id="PTHR31223">
    <property type="entry name" value="LOG FAMILY PROTEIN YJL055W"/>
    <property type="match status" value="1"/>
</dbReference>
<comment type="catalytic activity">
    <reaction evidence="2">
        <text>N(6)-(dimethylallyl)adenosine 5'-phosphate + H2O = N(6)-dimethylallyladenine + D-ribose 5-phosphate</text>
        <dbReference type="Rhea" id="RHEA:48560"/>
        <dbReference type="ChEBI" id="CHEBI:15377"/>
        <dbReference type="ChEBI" id="CHEBI:17660"/>
        <dbReference type="ChEBI" id="CHEBI:57526"/>
        <dbReference type="ChEBI" id="CHEBI:78346"/>
        <dbReference type="EC" id="3.2.2.n1"/>
    </reaction>
</comment>
<name>A0ABW8D3G7_STRBI</name>
<proteinExistence type="inferred from homology"/>
<dbReference type="PANTHER" id="PTHR31223:SF70">
    <property type="entry name" value="LOG FAMILY PROTEIN YJL055W"/>
    <property type="match status" value="1"/>
</dbReference>
<protein>
    <recommendedName>
        <fullName evidence="2">Cytokinin riboside 5'-monophosphate phosphoribohydrolase</fullName>
        <ecNumber evidence="2">3.2.2.n1</ecNumber>
    </recommendedName>
</protein>
<comment type="similarity">
    <text evidence="1 2">Belongs to the LOG family.</text>
</comment>
<evidence type="ECO:0000313" key="3">
    <source>
        <dbReference type="EMBL" id="MFI9123636.1"/>
    </source>
</evidence>
<keyword evidence="2" id="KW-0378">Hydrolase</keyword>
<dbReference type="Pfam" id="PF03641">
    <property type="entry name" value="Lysine_decarbox"/>
    <property type="match status" value="1"/>
</dbReference>
<reference evidence="3 4" key="1">
    <citation type="submission" date="2024-10" db="EMBL/GenBank/DDBJ databases">
        <title>The Natural Products Discovery Center: Release of the First 8490 Sequenced Strains for Exploring Actinobacteria Biosynthetic Diversity.</title>
        <authorList>
            <person name="Kalkreuter E."/>
            <person name="Kautsar S.A."/>
            <person name="Yang D."/>
            <person name="Bader C.D."/>
            <person name="Teijaro C.N."/>
            <person name="Fluegel L."/>
            <person name="Davis C.M."/>
            <person name="Simpson J.R."/>
            <person name="Lauterbach L."/>
            <person name="Steele A.D."/>
            <person name="Gui C."/>
            <person name="Meng S."/>
            <person name="Li G."/>
            <person name="Viehrig K."/>
            <person name="Ye F."/>
            <person name="Su P."/>
            <person name="Kiefer A.F."/>
            <person name="Nichols A."/>
            <person name="Cepeda A.J."/>
            <person name="Yan W."/>
            <person name="Fan B."/>
            <person name="Jiang Y."/>
            <person name="Adhikari A."/>
            <person name="Zheng C.-J."/>
            <person name="Schuster L."/>
            <person name="Cowan T.M."/>
            <person name="Smanski M.J."/>
            <person name="Chevrette M.G."/>
            <person name="De Carvalho L.P.S."/>
            <person name="Shen B."/>
        </authorList>
    </citation>
    <scope>NUCLEOTIDE SEQUENCE [LARGE SCALE GENOMIC DNA]</scope>
    <source>
        <strain evidence="3 4">NPDC053346</strain>
    </source>
</reference>
<dbReference type="Gene3D" id="3.40.50.450">
    <property type="match status" value="1"/>
</dbReference>
<evidence type="ECO:0000256" key="2">
    <source>
        <dbReference type="RuleBase" id="RU363015"/>
    </source>
</evidence>
<dbReference type="EMBL" id="JBITYT010000019">
    <property type="protein sequence ID" value="MFI9123636.1"/>
    <property type="molecule type" value="Genomic_DNA"/>
</dbReference>
<sequence>MVDRTVVRPPQPPRKVPMRRLAVFLASSHGHDPAYAELATVVGTDLARRGIGLVYGGGRTGLMGVLADAALKAGGEVVGVIPRSMIEREWAHEGVTELVVCDTMHERKAIMADRADAFAALPGGLGTLEEIFEVWSWRQLGFHAKPVGLLDAGGFWTPLLAALRSISATGLLAAPTLDDLAVAPDLPGLLEALEERLRDTHRPAHGA</sequence>
<comment type="catalytic activity">
    <reaction evidence="2">
        <text>9-ribosyl-trans-zeatin 5'-phosphate + H2O = trans-zeatin + D-ribose 5-phosphate</text>
        <dbReference type="Rhea" id="RHEA:48564"/>
        <dbReference type="ChEBI" id="CHEBI:15377"/>
        <dbReference type="ChEBI" id="CHEBI:16522"/>
        <dbReference type="ChEBI" id="CHEBI:78346"/>
        <dbReference type="ChEBI" id="CHEBI:87947"/>
        <dbReference type="EC" id="3.2.2.n1"/>
    </reaction>
</comment>
<organism evidence="3 4">
    <name type="scientific">Streptomyces bikiniensis</name>
    <dbReference type="NCBI Taxonomy" id="1896"/>
    <lineage>
        <taxon>Bacteria</taxon>
        <taxon>Bacillati</taxon>
        <taxon>Actinomycetota</taxon>
        <taxon>Actinomycetes</taxon>
        <taxon>Kitasatosporales</taxon>
        <taxon>Streptomycetaceae</taxon>
        <taxon>Streptomyces</taxon>
    </lineage>
</organism>
<keyword evidence="4" id="KW-1185">Reference proteome</keyword>
<evidence type="ECO:0000313" key="4">
    <source>
        <dbReference type="Proteomes" id="UP001614391"/>
    </source>
</evidence>
<dbReference type="EC" id="3.2.2.n1" evidence="2"/>
<gene>
    <name evidence="3" type="ORF">ACIGW0_30305</name>
</gene>
<dbReference type="InterPro" id="IPR005269">
    <property type="entry name" value="LOG"/>
</dbReference>
<dbReference type="NCBIfam" id="TIGR00730">
    <property type="entry name" value="Rossman fold protein, TIGR00730 family"/>
    <property type="match status" value="1"/>
</dbReference>
<dbReference type="SUPFAM" id="SSF102405">
    <property type="entry name" value="MCP/YpsA-like"/>
    <property type="match status" value="1"/>
</dbReference>
<keyword evidence="2" id="KW-0203">Cytokinin biosynthesis</keyword>
<accession>A0ABW8D3G7</accession>
<comment type="caution">
    <text evidence="3">The sequence shown here is derived from an EMBL/GenBank/DDBJ whole genome shotgun (WGS) entry which is preliminary data.</text>
</comment>
<dbReference type="RefSeq" id="WP_399621143.1">
    <property type="nucleotide sequence ID" value="NZ_JBITYT010000019.1"/>
</dbReference>
<dbReference type="InterPro" id="IPR031100">
    <property type="entry name" value="LOG_fam"/>
</dbReference>